<keyword evidence="1" id="KW-1133">Transmembrane helix</keyword>
<evidence type="ECO:0000259" key="2">
    <source>
        <dbReference type="Pfam" id="PF01882"/>
    </source>
</evidence>
<feature type="transmembrane region" description="Helical" evidence="1">
    <location>
        <begin position="230"/>
        <end position="260"/>
    </location>
</feature>
<dbReference type="PANTHER" id="PTHR33608:SF6">
    <property type="entry name" value="BLL2464 PROTEIN"/>
    <property type="match status" value="1"/>
</dbReference>
<dbReference type="Proteomes" id="UP000831768">
    <property type="component" value="Plasmid unnamed1"/>
</dbReference>
<dbReference type="AlphaFoldDB" id="A0A8U0A5W4"/>
<dbReference type="EMBL" id="CP096020">
    <property type="protein sequence ID" value="UPM44424.1"/>
    <property type="molecule type" value="Genomic_DNA"/>
</dbReference>
<geneLocation type="plasmid" evidence="3 4">
    <name>unnamed1</name>
</geneLocation>
<dbReference type="InterPro" id="IPR055693">
    <property type="entry name" value="DUF7269"/>
</dbReference>
<feature type="transmembrane region" description="Helical" evidence="1">
    <location>
        <begin position="7"/>
        <end position="27"/>
    </location>
</feature>
<organism evidence="3 4">
    <name type="scientific">Halocatena salina</name>
    <dbReference type="NCBI Taxonomy" id="2934340"/>
    <lineage>
        <taxon>Archaea</taxon>
        <taxon>Methanobacteriati</taxon>
        <taxon>Methanobacteriota</taxon>
        <taxon>Stenosarchaea group</taxon>
        <taxon>Halobacteria</taxon>
        <taxon>Halobacteriales</taxon>
        <taxon>Natronomonadaceae</taxon>
        <taxon>Halocatena</taxon>
    </lineage>
</organism>
<keyword evidence="1" id="KW-0472">Membrane</keyword>
<dbReference type="GeneID" id="71929047"/>
<dbReference type="Pfam" id="PF01882">
    <property type="entry name" value="DUF58"/>
    <property type="match status" value="1"/>
</dbReference>
<keyword evidence="4" id="KW-1185">Reference proteome</keyword>
<keyword evidence="1" id="KW-0812">Transmembrane</keyword>
<evidence type="ECO:0000313" key="3">
    <source>
        <dbReference type="EMBL" id="UPM44424.1"/>
    </source>
</evidence>
<protein>
    <submittedName>
        <fullName evidence="3">DUF58 domain-containing protein</fullName>
    </submittedName>
</protein>
<dbReference type="KEGG" id="haad:MW046_13330"/>
<proteinExistence type="predicted"/>
<dbReference type="RefSeq" id="WP_247995078.1">
    <property type="nucleotide sequence ID" value="NZ_CP096020.1"/>
</dbReference>
<feature type="transmembrane region" description="Helical" evidence="1">
    <location>
        <begin position="33"/>
        <end position="53"/>
    </location>
</feature>
<evidence type="ECO:0000256" key="1">
    <source>
        <dbReference type="SAM" id="Phobius"/>
    </source>
</evidence>
<keyword evidence="3" id="KW-0614">Plasmid</keyword>
<evidence type="ECO:0000313" key="4">
    <source>
        <dbReference type="Proteomes" id="UP000831768"/>
    </source>
</evidence>
<dbReference type="PANTHER" id="PTHR33608">
    <property type="entry name" value="BLL2464 PROTEIN"/>
    <property type="match status" value="1"/>
</dbReference>
<dbReference type="Pfam" id="PF23933">
    <property type="entry name" value="DUF7269"/>
    <property type="match status" value="1"/>
</dbReference>
<name>A0A8U0A5W4_9EURY</name>
<sequence>MSLRSATLGFGVVLGAIGLVLVFVPSVSVAVRVPSVVVASIALLALVVAFHLVRVRFRNERRSLAFPAPENHTHPIAGEATDRRIRALSMNAHRGDDGSSTAYAALRTRMKRLVRLGRSSFDEQARLSDGTNDHRAAAVLTEEPLARLSVREHVHCLWTGESPVQHRARRAITALVRRLDTAVPTARDEEVTVQSLPEPRQPMAHEEKLRFPEADETITRRTDRWRGISALALAVGAGGMLLRQPALLLAGGIGVCLAAYSRAASPPSVSLAIKRTVEETEAGVRVTVTVRNVGDVLLPDCSVIDGVPSGLVVTAGSPRQGTALRPDAETTFSYTLTVVPGKHSFTPPSVIARDSSASVERLTRVEPSGDSTITCAPQLEPLETSPLRTQTTRFDGRRASSTPGHGIEFYGLRAYRSGDPRSRIDWNRLAKTGELSTLQFRTRRRTAVVIVIDARKAAYLAPDANGRCAVDRSVTAAGRLFSTLLDANVSVGITALSAHPQACWLAPNRGPVHRRRGRQLLTSHPALAAVNDQQERPTVEQLCHRLPTAAQVVVLTPLCDDAISASIQQLEALGHPVTVISPDPTTVTSPGRQLVHAERALRSTRLRSAGIPVLDWQYDDESLSTAIDRLERRRSAGATAGGSS</sequence>
<feature type="domain" description="DUF58" evidence="2">
    <location>
        <begin position="413"/>
        <end position="579"/>
    </location>
</feature>
<gene>
    <name evidence="3" type="ORF">MW046_13330</name>
</gene>
<dbReference type="InterPro" id="IPR002881">
    <property type="entry name" value="DUF58"/>
</dbReference>
<reference evidence="3" key="1">
    <citation type="submission" date="2022-04" db="EMBL/GenBank/DDBJ databases">
        <title>Halocatena sp. nov., isolated from a salt lake.</title>
        <authorList>
            <person name="Cui H.-L."/>
        </authorList>
    </citation>
    <scope>NUCLEOTIDE SEQUENCE</scope>
    <source>
        <strain evidence="3">AD-1</strain>
        <plasmid evidence="3">unnamed1</plasmid>
    </source>
</reference>
<accession>A0A8U0A5W4</accession>